<dbReference type="AlphaFoldDB" id="A0A4R2LR75"/>
<organism evidence="1 2">
    <name type="scientific">Prevotella heparinolytica</name>
    <dbReference type="NCBI Taxonomy" id="28113"/>
    <lineage>
        <taxon>Bacteria</taxon>
        <taxon>Pseudomonadati</taxon>
        <taxon>Bacteroidota</taxon>
        <taxon>Bacteroidia</taxon>
        <taxon>Bacteroidales</taxon>
        <taxon>Bacteroidaceae</taxon>
        <taxon>Bacteroides</taxon>
    </lineage>
</organism>
<proteinExistence type="predicted"/>
<evidence type="ECO:0000313" key="2">
    <source>
        <dbReference type="Proteomes" id="UP000295600"/>
    </source>
</evidence>
<dbReference type="Proteomes" id="UP000295600">
    <property type="component" value="Unassembled WGS sequence"/>
</dbReference>
<name>A0A4R2LR75_9BACE</name>
<gene>
    <name evidence="1" type="ORF">EV202_101294</name>
</gene>
<accession>A0A4R2LR75</accession>
<dbReference type="EMBL" id="SLXB01000001">
    <property type="protein sequence ID" value="TCO96521.1"/>
    <property type="molecule type" value="Genomic_DNA"/>
</dbReference>
<evidence type="ECO:0000313" key="1">
    <source>
        <dbReference type="EMBL" id="TCO96521.1"/>
    </source>
</evidence>
<reference evidence="1 2" key="1">
    <citation type="submission" date="2019-03" db="EMBL/GenBank/DDBJ databases">
        <title>Genomic Encyclopedia of Type Strains, Phase IV (KMG-IV): sequencing the most valuable type-strain genomes for metagenomic binning, comparative biology and taxonomic classification.</title>
        <authorList>
            <person name="Goeker M."/>
        </authorList>
    </citation>
    <scope>NUCLEOTIDE SEQUENCE [LARGE SCALE GENOMIC DNA]</scope>
    <source>
        <strain evidence="1 2">DSM 23917</strain>
    </source>
</reference>
<sequence length="140" mass="16777">MPHNITAFSFKTGKKFRQRLNMSLFFLHSRPFSTIFLPTPYHLLIMSLSCPYHVLMIPDPFLYFLSRYKQGDYTNLIKKYTPSLERRKTILFGEIFHKTAMNYLQNIAYLPTKKITELRLFIIKQINNQQDVDNFSIRFL</sequence>
<comment type="caution">
    <text evidence="1">The sequence shown here is derived from an EMBL/GenBank/DDBJ whole genome shotgun (WGS) entry which is preliminary data.</text>
</comment>
<protein>
    <submittedName>
        <fullName evidence="1">Uncharacterized protein</fullName>
    </submittedName>
</protein>